<reference evidence="2 3" key="2">
    <citation type="submission" date="2011-01" db="EMBL/GenBank/DDBJ databases">
        <title>The Non-contiguous Finished genome of Clostridium papyrosolvens.</title>
        <authorList>
            <person name="Lucas S."/>
            <person name="Copeland A."/>
            <person name="Lapidus A."/>
            <person name="Cheng J.-F."/>
            <person name="Goodwin L."/>
            <person name="Pitluck S."/>
            <person name="Misra M."/>
            <person name="Chertkov O."/>
            <person name="Detter J.C."/>
            <person name="Han C."/>
            <person name="Tapia R."/>
            <person name="Land M."/>
            <person name="Hauser L."/>
            <person name="Kyrpides N."/>
            <person name="Ivanova N."/>
            <person name="Pagani I."/>
            <person name="Mouttaki H."/>
            <person name="He Z."/>
            <person name="Zhou J."/>
            <person name="Hemme C.L."/>
            <person name="Woyke T."/>
        </authorList>
    </citation>
    <scope>NUCLEOTIDE SEQUENCE [LARGE SCALE GENOMIC DNA]</scope>
    <source>
        <strain evidence="2 3">DSM 2782</strain>
    </source>
</reference>
<dbReference type="EMBL" id="ACXX02000011">
    <property type="protein sequence ID" value="EGD46713.1"/>
    <property type="molecule type" value="Genomic_DNA"/>
</dbReference>
<reference evidence="3" key="1">
    <citation type="submission" date="2009-07" db="EMBL/GenBank/DDBJ databases">
        <authorList>
            <consortium name="US DOE Joint Genome Institute (JGI-PGF)"/>
            <person name="Lucas S."/>
            <person name="Copeland A."/>
            <person name="Lapidus A."/>
            <person name="Glavina del Rio T."/>
            <person name="Tice H."/>
            <person name="Bruce D."/>
            <person name="Goodwin L."/>
            <person name="Pitluck S."/>
            <person name="Larimer F."/>
            <person name="Land M.L."/>
            <person name="Mouttaki H."/>
            <person name="He Z."/>
            <person name="Zhou J."/>
            <person name="Hemme C.L."/>
        </authorList>
    </citation>
    <scope>NUCLEOTIDE SEQUENCE [LARGE SCALE GENOMIC DNA]</scope>
    <source>
        <strain evidence="3">DSM 2782</strain>
    </source>
</reference>
<evidence type="ECO:0008006" key="4">
    <source>
        <dbReference type="Google" id="ProtNLM"/>
    </source>
</evidence>
<dbReference type="EMBL" id="ACXX02000007">
    <property type="protein sequence ID" value="EGD47643.1"/>
    <property type="molecule type" value="Genomic_DNA"/>
</dbReference>
<name>F1TDK5_9FIRM</name>
<dbReference type="STRING" id="588581.Cpap_1250"/>
<gene>
    <name evidence="1" type="ORF">Cpap_1250</name>
    <name evidence="2" type="ORF">Cpap_1838</name>
</gene>
<evidence type="ECO:0000313" key="3">
    <source>
        <dbReference type="Proteomes" id="UP000003860"/>
    </source>
</evidence>
<dbReference type="RefSeq" id="WP_004619598.1">
    <property type="nucleotide sequence ID" value="NZ_ACXX02000007.1"/>
</dbReference>
<dbReference type="NCBIfam" id="NF047593">
    <property type="entry name" value="IS66_ISAeme5_TnpA"/>
    <property type="match status" value="1"/>
</dbReference>
<dbReference type="Proteomes" id="UP000003860">
    <property type="component" value="Unassembled WGS sequence"/>
</dbReference>
<evidence type="ECO:0000313" key="2">
    <source>
        <dbReference type="EMBL" id="EGD47643.1"/>
    </source>
</evidence>
<dbReference type="AlphaFoldDB" id="F1TDK5"/>
<accession>F1TDK5</accession>
<evidence type="ECO:0000313" key="1">
    <source>
        <dbReference type="EMBL" id="EGD46713.1"/>
    </source>
</evidence>
<proteinExistence type="predicted"/>
<protein>
    <recommendedName>
        <fullName evidence="4">Transposase</fullName>
    </recommendedName>
</protein>
<sequence length="120" mass="13740">MDAQKSTHKYRLSQWAPIIHACRTSGMSVKAWCQENSINEKQFFYWQRRVREEISSFSSELPVAKQNTAFIPLKVLDSKTCTDKYFSPDMVLCIGSSRLELSNQTSPELLANILKVLGHV</sequence>
<dbReference type="OrthoDB" id="9808061at2"/>
<comment type="caution">
    <text evidence="2">The sequence shown here is derived from an EMBL/GenBank/DDBJ whole genome shotgun (WGS) entry which is preliminary data.</text>
</comment>
<keyword evidence="3" id="KW-1185">Reference proteome</keyword>
<organism evidence="2 3">
    <name type="scientific">Ruminiclostridium papyrosolvens DSM 2782</name>
    <dbReference type="NCBI Taxonomy" id="588581"/>
    <lineage>
        <taxon>Bacteria</taxon>
        <taxon>Bacillati</taxon>
        <taxon>Bacillota</taxon>
        <taxon>Clostridia</taxon>
        <taxon>Eubacteriales</taxon>
        <taxon>Oscillospiraceae</taxon>
        <taxon>Ruminiclostridium</taxon>
    </lineage>
</organism>
<dbReference type="eggNOG" id="ENOG5032KPF">
    <property type="taxonomic scope" value="Bacteria"/>
</dbReference>